<keyword evidence="1" id="KW-0812">Transmembrane</keyword>
<evidence type="ECO:0000313" key="2">
    <source>
        <dbReference type="EMBL" id="XDI04488.1"/>
    </source>
</evidence>
<evidence type="ECO:0000256" key="1">
    <source>
        <dbReference type="SAM" id="Phobius"/>
    </source>
</evidence>
<feature type="transmembrane region" description="Helical" evidence="1">
    <location>
        <begin position="7"/>
        <end position="29"/>
    </location>
</feature>
<dbReference type="EMBL" id="CP162511">
    <property type="protein sequence ID" value="XDI04488.1"/>
    <property type="molecule type" value="Genomic_DNA"/>
</dbReference>
<dbReference type="AlphaFoldDB" id="A0AB39BE19"/>
<dbReference type="RefSeq" id="WP_368496890.1">
    <property type="nucleotide sequence ID" value="NZ_CP162511.1"/>
</dbReference>
<name>A0AB39BE19_9MICO</name>
<reference evidence="2" key="1">
    <citation type="submission" date="2024-05" db="EMBL/GenBank/DDBJ databases">
        <title>Herbiconiux sp. A18JL235.</title>
        <authorList>
            <person name="Zhang G."/>
        </authorList>
    </citation>
    <scope>NUCLEOTIDE SEQUENCE</scope>
    <source>
        <strain evidence="2">A18JL235</strain>
    </source>
</reference>
<gene>
    <name evidence="2" type="ORF">ABFY20_14265</name>
</gene>
<keyword evidence="1" id="KW-0472">Membrane</keyword>
<organism evidence="2">
    <name type="scientific">Herbiconiux sp. A18JL235</name>
    <dbReference type="NCBI Taxonomy" id="3152363"/>
    <lineage>
        <taxon>Bacteria</taxon>
        <taxon>Bacillati</taxon>
        <taxon>Actinomycetota</taxon>
        <taxon>Actinomycetes</taxon>
        <taxon>Micrococcales</taxon>
        <taxon>Microbacteriaceae</taxon>
        <taxon>Herbiconiux</taxon>
    </lineage>
</organism>
<sequence>MGTRAGRLTLIIIGIVAIVFGALFAGQGANLIPGSSMTGDPTWLFIGLGLVVVGIVLVVLGVRRRKGSL</sequence>
<protein>
    <submittedName>
        <fullName evidence="2">LPXTG cell wall anchor domain-containing protein</fullName>
    </submittedName>
</protein>
<keyword evidence="1" id="KW-1133">Transmembrane helix</keyword>
<accession>A0AB39BE19</accession>
<dbReference type="NCBIfam" id="TIGR01167">
    <property type="entry name" value="LPXTG_anchor"/>
    <property type="match status" value="1"/>
</dbReference>
<feature type="transmembrane region" description="Helical" evidence="1">
    <location>
        <begin position="41"/>
        <end position="62"/>
    </location>
</feature>
<proteinExistence type="predicted"/>